<organism evidence="1 2">
    <name type="scientific">Dyadobacter subterraneus</name>
    <dbReference type="NCBI Taxonomy" id="2773304"/>
    <lineage>
        <taxon>Bacteria</taxon>
        <taxon>Pseudomonadati</taxon>
        <taxon>Bacteroidota</taxon>
        <taxon>Cytophagia</taxon>
        <taxon>Cytophagales</taxon>
        <taxon>Spirosomataceae</taxon>
        <taxon>Dyadobacter</taxon>
    </lineage>
</organism>
<sequence length="308" mass="34573">MFFYKAYGLTIFSEIELPELSIAEPLSSWDLHIKYGAITFPKLKKTSIYRRGIRALFGKNKDNLVLHWEEVATFEAIGGKELVVSPWTDDKNLISLFTVSEALGLILFQKGYFLLHASSVKVGDEAWCFMGSPGAGKSTTAAAFIKAGCPLLSDDLTAITFDASGKPYIIPAYPQLKIWEKTVNGLDYNQSDLQPVSEGINKFSYKPDGVFDLNPVQLGAIYFIHKAKNRVALEELSTFAIPMEMLKNFPLPFSLLTGESIKQHFIQSFNCAKFAKIWRKRRPDGFELLEKWVQESISLNTAVPHDIS</sequence>
<gene>
    <name evidence="1" type="ORF">IEE83_04605</name>
</gene>
<dbReference type="GO" id="GO:0016301">
    <property type="term" value="F:kinase activity"/>
    <property type="evidence" value="ECO:0007669"/>
    <property type="project" value="UniProtKB-KW"/>
</dbReference>
<dbReference type="EMBL" id="JACYGY010000001">
    <property type="protein sequence ID" value="MBE9461156.1"/>
    <property type="molecule type" value="Genomic_DNA"/>
</dbReference>
<dbReference type="Gene3D" id="3.40.50.300">
    <property type="entry name" value="P-loop containing nucleotide triphosphate hydrolases"/>
    <property type="match status" value="1"/>
</dbReference>
<accession>A0ABR9W6R3</accession>
<name>A0ABR9W6R3_9BACT</name>
<dbReference type="InterPro" id="IPR027417">
    <property type="entry name" value="P-loop_NTPase"/>
</dbReference>
<keyword evidence="1" id="KW-0418">Kinase</keyword>
<evidence type="ECO:0000313" key="1">
    <source>
        <dbReference type="EMBL" id="MBE9461156.1"/>
    </source>
</evidence>
<dbReference type="RefSeq" id="WP_194119444.1">
    <property type="nucleotide sequence ID" value="NZ_JACYGY010000001.1"/>
</dbReference>
<dbReference type="SUPFAM" id="SSF53795">
    <property type="entry name" value="PEP carboxykinase-like"/>
    <property type="match status" value="1"/>
</dbReference>
<keyword evidence="1" id="KW-0808">Transferase</keyword>
<evidence type="ECO:0000313" key="2">
    <source>
        <dbReference type="Proteomes" id="UP000634134"/>
    </source>
</evidence>
<proteinExistence type="predicted"/>
<dbReference type="Proteomes" id="UP000634134">
    <property type="component" value="Unassembled WGS sequence"/>
</dbReference>
<keyword evidence="2" id="KW-1185">Reference proteome</keyword>
<protein>
    <submittedName>
        <fullName evidence="1">Serine kinase</fullName>
    </submittedName>
</protein>
<reference evidence="2" key="1">
    <citation type="submission" date="2023-07" db="EMBL/GenBank/DDBJ databases">
        <title>Dyadobacter sp. nov 'subterranea' isolated from contaminted grondwater.</title>
        <authorList>
            <person name="Szabo I."/>
            <person name="Al-Omari J."/>
            <person name="Szerdahelyi S.G."/>
            <person name="Rado J."/>
        </authorList>
    </citation>
    <scope>NUCLEOTIDE SEQUENCE [LARGE SCALE GENOMIC DNA]</scope>
    <source>
        <strain evidence="2">UP-52</strain>
    </source>
</reference>
<comment type="caution">
    <text evidence="1">The sequence shown here is derived from an EMBL/GenBank/DDBJ whole genome shotgun (WGS) entry which is preliminary data.</text>
</comment>